<organism evidence="3 4">
    <name type="scientific">Streptomyces indiaensis</name>
    <dbReference type="NCBI Taxonomy" id="284033"/>
    <lineage>
        <taxon>Bacteria</taxon>
        <taxon>Bacillati</taxon>
        <taxon>Actinomycetota</taxon>
        <taxon>Actinomycetes</taxon>
        <taxon>Kitasatosporales</taxon>
        <taxon>Streptomycetaceae</taxon>
        <taxon>Streptomyces</taxon>
    </lineage>
</organism>
<sequence>MGRNDWRILLIEPEPSLLAAARARGFETWSLRSPGADPDALRARIVETARVHGIRHVLYVGDRPALHHAVEEALVLVSPGRAASLHTLQDPATMRRTLNQAGVSVVNAVVVASMGAARVWLESLRHPAVVKTGPGRGIDIIRDPGAVEAWVAGRPSLPCVIEEFLEGPRLIVDTFTHAGAHHVLGMTAAGLADGPLVHPADLADLPAAAARATVRALLDLSGLDSGRVRTHVVLTSQGPRIASAQASPVPGPVARLREAVTGQDPGAEVLAVLAKGADPRFLAGRD</sequence>
<keyword evidence="4" id="KW-1185">Reference proteome</keyword>
<protein>
    <recommendedName>
        <fullName evidence="2">ATP-grasp domain-containing protein</fullName>
    </recommendedName>
</protein>
<dbReference type="RefSeq" id="WP_234845484.1">
    <property type="nucleotide sequence ID" value="NZ_BAAART010000082.1"/>
</dbReference>
<dbReference type="InterPro" id="IPR011761">
    <property type="entry name" value="ATP-grasp"/>
</dbReference>
<name>A0ABN3DRS5_9ACTN</name>
<evidence type="ECO:0000256" key="1">
    <source>
        <dbReference type="PROSITE-ProRule" id="PRU00409"/>
    </source>
</evidence>
<accession>A0ABN3DRS5</accession>
<evidence type="ECO:0000313" key="4">
    <source>
        <dbReference type="Proteomes" id="UP001501474"/>
    </source>
</evidence>
<keyword evidence="1" id="KW-0067">ATP-binding</keyword>
<gene>
    <name evidence="3" type="ORF">GCM10010104_39310</name>
</gene>
<keyword evidence="1" id="KW-0547">Nucleotide-binding</keyword>
<evidence type="ECO:0000259" key="2">
    <source>
        <dbReference type="PROSITE" id="PS50975"/>
    </source>
</evidence>
<dbReference type="EMBL" id="BAAART010000082">
    <property type="protein sequence ID" value="GAA2240053.1"/>
    <property type="molecule type" value="Genomic_DNA"/>
</dbReference>
<reference evidence="4" key="1">
    <citation type="journal article" date="2019" name="Int. J. Syst. Evol. Microbiol.">
        <title>The Global Catalogue of Microorganisms (GCM) 10K type strain sequencing project: providing services to taxonomists for standard genome sequencing and annotation.</title>
        <authorList>
            <consortium name="The Broad Institute Genomics Platform"/>
            <consortium name="The Broad Institute Genome Sequencing Center for Infectious Disease"/>
            <person name="Wu L."/>
            <person name="Ma J."/>
        </authorList>
    </citation>
    <scope>NUCLEOTIDE SEQUENCE [LARGE SCALE GENOMIC DNA]</scope>
    <source>
        <strain evidence="4">JCM 3053</strain>
    </source>
</reference>
<dbReference type="Gene3D" id="3.30.470.20">
    <property type="entry name" value="ATP-grasp fold, B domain"/>
    <property type="match status" value="1"/>
</dbReference>
<proteinExistence type="predicted"/>
<comment type="caution">
    <text evidence="3">The sequence shown here is derived from an EMBL/GenBank/DDBJ whole genome shotgun (WGS) entry which is preliminary data.</text>
</comment>
<feature type="domain" description="ATP-grasp" evidence="2">
    <location>
        <begin position="95"/>
        <end position="274"/>
    </location>
</feature>
<evidence type="ECO:0000313" key="3">
    <source>
        <dbReference type="EMBL" id="GAA2240053.1"/>
    </source>
</evidence>
<dbReference type="SUPFAM" id="SSF56059">
    <property type="entry name" value="Glutathione synthetase ATP-binding domain-like"/>
    <property type="match status" value="1"/>
</dbReference>
<dbReference type="Proteomes" id="UP001501474">
    <property type="component" value="Unassembled WGS sequence"/>
</dbReference>
<dbReference type="PROSITE" id="PS50975">
    <property type="entry name" value="ATP_GRASP"/>
    <property type="match status" value="1"/>
</dbReference>